<keyword evidence="6" id="KW-0805">Transcription regulation</keyword>
<organism evidence="13 14">
    <name type="scientific">Diplocloster modestus</name>
    <dbReference type="NCBI Taxonomy" id="2850322"/>
    <lineage>
        <taxon>Bacteria</taxon>
        <taxon>Bacillati</taxon>
        <taxon>Bacillota</taxon>
        <taxon>Clostridia</taxon>
        <taxon>Lachnospirales</taxon>
        <taxon>Lachnospiraceae</taxon>
        <taxon>Diplocloster</taxon>
    </lineage>
</organism>
<dbReference type="InterPro" id="IPR020449">
    <property type="entry name" value="Tscrpt_reg_AraC-type_HTH"/>
</dbReference>
<dbReference type="Pfam" id="PF12833">
    <property type="entry name" value="HTH_18"/>
    <property type="match status" value="1"/>
</dbReference>
<dbReference type="InterPro" id="IPR018060">
    <property type="entry name" value="HTH_AraC"/>
</dbReference>
<evidence type="ECO:0000256" key="4">
    <source>
        <dbReference type="ARBA" id="ARBA00022553"/>
    </source>
</evidence>
<dbReference type="InterPro" id="IPR051552">
    <property type="entry name" value="HptR"/>
</dbReference>
<evidence type="ECO:0000259" key="12">
    <source>
        <dbReference type="PROSITE" id="PS50110"/>
    </source>
</evidence>
<evidence type="ECO:0000256" key="9">
    <source>
        <dbReference type="ARBA" id="ARBA00024867"/>
    </source>
</evidence>
<proteinExistence type="predicted"/>
<protein>
    <recommendedName>
        <fullName evidence="2">Stage 0 sporulation protein A homolog</fullName>
    </recommendedName>
</protein>
<dbReference type="EMBL" id="JAHQCX010000013">
    <property type="protein sequence ID" value="MBU9727697.1"/>
    <property type="molecule type" value="Genomic_DNA"/>
</dbReference>
<dbReference type="SMART" id="SM00342">
    <property type="entry name" value="HTH_ARAC"/>
    <property type="match status" value="1"/>
</dbReference>
<dbReference type="SUPFAM" id="SSF46689">
    <property type="entry name" value="Homeodomain-like"/>
    <property type="match status" value="2"/>
</dbReference>
<comment type="function">
    <text evidence="9">May play the central regulatory role in sporulation. It may be an element of the effector pathway responsible for the activation of sporulation genes in response to nutritional stress. Spo0A may act in concert with spo0H (a sigma factor) to control the expression of some genes that are critical to the sporulation process.</text>
</comment>
<dbReference type="PRINTS" id="PR00032">
    <property type="entry name" value="HTHARAC"/>
</dbReference>
<dbReference type="InterPro" id="IPR001789">
    <property type="entry name" value="Sig_transdc_resp-reg_receiver"/>
</dbReference>
<keyword evidence="8" id="KW-0804">Transcription</keyword>
<dbReference type="PANTHER" id="PTHR42713:SF3">
    <property type="entry name" value="TRANSCRIPTIONAL REGULATORY PROTEIN HPTR"/>
    <property type="match status" value="1"/>
</dbReference>
<dbReference type="SUPFAM" id="SSF52172">
    <property type="entry name" value="CheY-like"/>
    <property type="match status" value="1"/>
</dbReference>
<name>A0ABS6KB12_9FIRM</name>
<keyword evidence="3" id="KW-0963">Cytoplasm</keyword>
<keyword evidence="7" id="KW-0238">DNA-binding</keyword>
<keyword evidence="14" id="KW-1185">Reference proteome</keyword>
<feature type="modified residue" description="4-aspartylphosphate" evidence="10">
    <location>
        <position position="57"/>
    </location>
</feature>
<dbReference type="Gene3D" id="3.40.50.2300">
    <property type="match status" value="1"/>
</dbReference>
<dbReference type="Pfam" id="PF17853">
    <property type="entry name" value="GGDEF_2"/>
    <property type="match status" value="1"/>
</dbReference>
<evidence type="ECO:0000256" key="2">
    <source>
        <dbReference type="ARBA" id="ARBA00018672"/>
    </source>
</evidence>
<comment type="subcellular location">
    <subcellularLocation>
        <location evidence="1">Cytoplasm</location>
    </subcellularLocation>
</comment>
<evidence type="ECO:0000256" key="1">
    <source>
        <dbReference type="ARBA" id="ARBA00004496"/>
    </source>
</evidence>
<dbReference type="InterPro" id="IPR009057">
    <property type="entry name" value="Homeodomain-like_sf"/>
</dbReference>
<dbReference type="Pfam" id="PF00072">
    <property type="entry name" value="Response_reg"/>
    <property type="match status" value="1"/>
</dbReference>
<evidence type="ECO:0000256" key="6">
    <source>
        <dbReference type="ARBA" id="ARBA00023015"/>
    </source>
</evidence>
<evidence type="ECO:0000256" key="8">
    <source>
        <dbReference type="ARBA" id="ARBA00023163"/>
    </source>
</evidence>
<feature type="domain" description="HTH araC/xylS-type" evidence="11">
    <location>
        <begin position="431"/>
        <end position="530"/>
    </location>
</feature>
<dbReference type="SMART" id="SM00448">
    <property type="entry name" value="REC"/>
    <property type="match status" value="1"/>
</dbReference>
<dbReference type="PROSITE" id="PS01124">
    <property type="entry name" value="HTH_ARAC_FAMILY_2"/>
    <property type="match status" value="1"/>
</dbReference>
<evidence type="ECO:0000256" key="3">
    <source>
        <dbReference type="ARBA" id="ARBA00022490"/>
    </source>
</evidence>
<dbReference type="InterPro" id="IPR041522">
    <property type="entry name" value="CdaR_GGDEF"/>
</dbReference>
<dbReference type="CDD" id="cd17536">
    <property type="entry name" value="REC_YesN-like"/>
    <property type="match status" value="1"/>
</dbReference>
<dbReference type="PANTHER" id="PTHR42713">
    <property type="entry name" value="HISTIDINE KINASE-RELATED"/>
    <property type="match status" value="1"/>
</dbReference>
<feature type="domain" description="Response regulatory" evidence="12">
    <location>
        <begin position="5"/>
        <end position="122"/>
    </location>
</feature>
<keyword evidence="4 10" id="KW-0597">Phosphoprotein</keyword>
<accession>A0ABS6KB12</accession>
<sequence length="534" mass="61391">MAAYTVLLVDDEEEVIQVIMKKINWEGLGFSVVGYANNGVKALEMVEEFQPDVVMTDIKMPYMDGLELSNHIKTDYPTTKILIFTGFDEFEYAKEAIHLEIEEYILKPVNAVELMNVFAQVKIKLDQEISEKRNVEILQKYYMDSLPLLRANFYSTLIEGRIHEDEVSNYLSNYQISFTGPFFCCLVIYASPSQIPKEMNPLLLSMSVQKQAEERLGEKWQAKSFSYLGNTVLIVQLKNETEISELTDECDRFCKYAYRIIGAVVTVGIGQVCEDILELPQSYTDAREAVSYRAIYGTSRAINIKEIAPQEISKSGLSNDTDLSNLFKTIRLNPAPDIIKAVNKYLDHIFFSSKSLQQHHIAIMELISELYKFCINNDIVIEEFTEDMRKLYNSLLDLEPNALRKWLIDIGLTFHEKLISARSRSTKSFVSKAKEYVRNNYSDEDLSLDSICEVLGVSNSYFSTIFKKETGNSFIGYLTDYRTDQASRMLIGTNEKSYIIARNVGYSDPNYFSYVFKRRFGVSPSKYRTEHTKE</sequence>
<gene>
    <name evidence="13" type="ORF">KTH90_16935</name>
</gene>
<dbReference type="Proteomes" id="UP001314681">
    <property type="component" value="Unassembled WGS sequence"/>
</dbReference>
<dbReference type="Gene3D" id="1.10.10.60">
    <property type="entry name" value="Homeodomain-like"/>
    <property type="match status" value="2"/>
</dbReference>
<evidence type="ECO:0000313" key="14">
    <source>
        <dbReference type="Proteomes" id="UP001314681"/>
    </source>
</evidence>
<dbReference type="RefSeq" id="WP_158354373.1">
    <property type="nucleotide sequence ID" value="NZ_JAHQCX010000013.1"/>
</dbReference>
<reference evidence="13 14" key="1">
    <citation type="submission" date="2021-06" db="EMBL/GenBank/DDBJ databases">
        <title>Description of novel taxa of the family Lachnospiraceae.</title>
        <authorList>
            <person name="Chaplin A.V."/>
            <person name="Sokolova S.R."/>
            <person name="Pikina A.P."/>
            <person name="Korzhanova M."/>
            <person name="Belova V."/>
            <person name="Korostin D."/>
            <person name="Efimov B.A."/>
        </authorList>
    </citation>
    <scope>NUCLEOTIDE SEQUENCE [LARGE SCALE GENOMIC DNA]</scope>
    <source>
        <strain evidence="13 14">ASD4241</strain>
    </source>
</reference>
<dbReference type="InterPro" id="IPR011006">
    <property type="entry name" value="CheY-like_superfamily"/>
</dbReference>
<evidence type="ECO:0000256" key="5">
    <source>
        <dbReference type="ARBA" id="ARBA00023012"/>
    </source>
</evidence>
<evidence type="ECO:0000256" key="7">
    <source>
        <dbReference type="ARBA" id="ARBA00023125"/>
    </source>
</evidence>
<keyword evidence="5" id="KW-0902">Two-component regulatory system</keyword>
<comment type="caution">
    <text evidence="13">The sequence shown here is derived from an EMBL/GenBank/DDBJ whole genome shotgun (WGS) entry which is preliminary data.</text>
</comment>
<evidence type="ECO:0000313" key="13">
    <source>
        <dbReference type="EMBL" id="MBU9727697.1"/>
    </source>
</evidence>
<evidence type="ECO:0000256" key="10">
    <source>
        <dbReference type="PROSITE-ProRule" id="PRU00169"/>
    </source>
</evidence>
<evidence type="ECO:0000259" key="11">
    <source>
        <dbReference type="PROSITE" id="PS01124"/>
    </source>
</evidence>
<dbReference type="PROSITE" id="PS50110">
    <property type="entry name" value="RESPONSE_REGULATORY"/>
    <property type="match status" value="1"/>
</dbReference>